<protein>
    <recommendedName>
        <fullName evidence="4">META domain-containing protein</fullName>
    </recommendedName>
</protein>
<evidence type="ECO:0000313" key="2">
    <source>
        <dbReference type="EMBL" id="SEK38917.1"/>
    </source>
</evidence>
<organism evidence="2 3">
    <name type="scientific">Nonomuraea pusilla</name>
    <dbReference type="NCBI Taxonomy" id="46177"/>
    <lineage>
        <taxon>Bacteria</taxon>
        <taxon>Bacillati</taxon>
        <taxon>Actinomycetota</taxon>
        <taxon>Actinomycetes</taxon>
        <taxon>Streptosporangiales</taxon>
        <taxon>Streptosporangiaceae</taxon>
        <taxon>Nonomuraea</taxon>
    </lineage>
</organism>
<dbReference type="PROSITE" id="PS51257">
    <property type="entry name" value="PROKAR_LIPOPROTEIN"/>
    <property type="match status" value="1"/>
</dbReference>
<dbReference type="STRING" id="46177.SAMN05660976_00426"/>
<dbReference type="AlphaFoldDB" id="A0A1H7GMZ5"/>
<dbReference type="RefSeq" id="WP_091097826.1">
    <property type="nucleotide sequence ID" value="NZ_FOBF01000001.1"/>
</dbReference>
<name>A0A1H7GMZ5_9ACTN</name>
<feature type="chain" id="PRO_5011570785" description="META domain-containing protein" evidence="1">
    <location>
        <begin position="23"/>
        <end position="251"/>
    </location>
</feature>
<reference evidence="2 3" key="1">
    <citation type="submission" date="2016-10" db="EMBL/GenBank/DDBJ databases">
        <authorList>
            <person name="de Groot N.N."/>
        </authorList>
    </citation>
    <scope>NUCLEOTIDE SEQUENCE [LARGE SCALE GENOMIC DNA]</scope>
    <source>
        <strain evidence="2 3">DSM 43357</strain>
    </source>
</reference>
<feature type="signal peptide" evidence="1">
    <location>
        <begin position="1"/>
        <end position="22"/>
    </location>
</feature>
<evidence type="ECO:0008006" key="4">
    <source>
        <dbReference type="Google" id="ProtNLM"/>
    </source>
</evidence>
<proteinExistence type="predicted"/>
<keyword evidence="3" id="KW-1185">Reference proteome</keyword>
<dbReference type="Proteomes" id="UP000198953">
    <property type="component" value="Unassembled WGS sequence"/>
</dbReference>
<evidence type="ECO:0000256" key="1">
    <source>
        <dbReference type="SAM" id="SignalP"/>
    </source>
</evidence>
<dbReference type="EMBL" id="FOBF01000001">
    <property type="protein sequence ID" value="SEK38917.1"/>
    <property type="molecule type" value="Genomic_DNA"/>
</dbReference>
<sequence>MRTLICAAAALALSCVTVPAQAASGPAATRVAYGYAWADGAGALRITPREPKLVRERRGPAFYRLSAVPGAKELRLGYRSASYRRVTVACGLKETEGRVAVDGKGLGRTSCGPGDLTAALEQGGVPLRVEYRGGEAVRINEFLAEPGASRVARGLLKRLDDATVLFTAGGTTVKLGYTYATGFHRATARCGDAWLAGEPVNADRQGLGTRPCQARHLTKALRTVGHPVAVKIDYVPDSGALNEVWEVFGDA</sequence>
<accession>A0A1H7GMZ5</accession>
<keyword evidence="1" id="KW-0732">Signal</keyword>
<gene>
    <name evidence="2" type="ORF">SAMN05660976_00426</name>
</gene>
<evidence type="ECO:0000313" key="3">
    <source>
        <dbReference type="Proteomes" id="UP000198953"/>
    </source>
</evidence>
<dbReference type="OrthoDB" id="3537125at2"/>